<dbReference type="Proteomes" id="UP000178558">
    <property type="component" value="Unassembled WGS sequence"/>
</dbReference>
<evidence type="ECO:0000256" key="2">
    <source>
        <dbReference type="ARBA" id="ARBA00023052"/>
    </source>
</evidence>
<dbReference type="CDD" id="cd03371">
    <property type="entry name" value="TPP_PpyrDC"/>
    <property type="match status" value="1"/>
</dbReference>
<dbReference type="CDD" id="cd07035">
    <property type="entry name" value="TPP_PYR_POX_like"/>
    <property type="match status" value="1"/>
</dbReference>
<evidence type="ECO:0000313" key="6">
    <source>
        <dbReference type="EMBL" id="OGK50822.1"/>
    </source>
</evidence>
<dbReference type="InterPro" id="IPR051818">
    <property type="entry name" value="TPP_dependent_decarboxylase"/>
</dbReference>
<dbReference type="SUPFAM" id="SSF52518">
    <property type="entry name" value="Thiamin diphosphate-binding fold (THDP-binding)"/>
    <property type="match status" value="2"/>
</dbReference>
<dbReference type="AlphaFoldDB" id="A0A1F7J5E0"/>
<dbReference type="InterPro" id="IPR017684">
    <property type="entry name" value="Phosphono-pyrv_decarboxylase"/>
</dbReference>
<dbReference type="InterPro" id="IPR000399">
    <property type="entry name" value="TPP-bd_CS"/>
</dbReference>
<sequence>MINPKIFFKILGEKDIQFYTGVPDSVLKEFCAYVVDHIDTSRHVIAANEGNAVAIATGYYLSTGKPALVYLQNSGLGNAVNPLTSLTSSQVYGIPILLLIGWRGEPGKQDEPQHKPMGKVQNKLLKILDIPYAKLGNTKRSASSAVRKAQAHFKKKNSPFAIIVSTHSFSKYKSKDRKQKKYPMTREAALITILSLLGKNDIVVSTTGKTSRELYKLRISNKEDPKIDFLCVGNMGHASSIALGLAKTQPKKTIWCLDGDGSMIMHMGSMAVIGQQKPKHFVHVLFNNFVHDSVGGQPTAADSIDFTTIAKGNGYISTASVKTGRELKKELQRAKRRQGPVFVEVLCQKGSRKNLGRPLTTPQENKASFMQYIKQIKK</sequence>
<dbReference type="Pfam" id="PF02775">
    <property type="entry name" value="TPP_enzyme_C"/>
    <property type="match status" value="1"/>
</dbReference>
<dbReference type="Pfam" id="PF02776">
    <property type="entry name" value="TPP_enzyme_N"/>
    <property type="match status" value="1"/>
</dbReference>
<keyword evidence="1" id="KW-0210">Decarboxylase</keyword>
<reference evidence="6 7" key="1">
    <citation type="journal article" date="2016" name="Nat. Commun.">
        <title>Thousands of microbial genomes shed light on interconnected biogeochemical processes in an aquifer system.</title>
        <authorList>
            <person name="Anantharaman K."/>
            <person name="Brown C.T."/>
            <person name="Hug L.A."/>
            <person name="Sharon I."/>
            <person name="Castelle C.J."/>
            <person name="Probst A.J."/>
            <person name="Thomas B.C."/>
            <person name="Singh A."/>
            <person name="Wilkins M.J."/>
            <person name="Karaoz U."/>
            <person name="Brodie E.L."/>
            <person name="Williams K.H."/>
            <person name="Hubbard S.S."/>
            <person name="Banfield J.F."/>
        </authorList>
    </citation>
    <scope>NUCLEOTIDE SEQUENCE [LARGE SCALE GENOMIC DNA]</scope>
</reference>
<evidence type="ECO:0000256" key="3">
    <source>
        <dbReference type="ARBA" id="ARBA00023239"/>
    </source>
</evidence>
<dbReference type="PROSITE" id="PS00187">
    <property type="entry name" value="TPP_ENZYMES"/>
    <property type="match status" value="1"/>
</dbReference>
<keyword evidence="2" id="KW-0786">Thiamine pyrophosphate</keyword>
<protein>
    <submittedName>
        <fullName evidence="6">Phosphonopyruvate decarboxylase</fullName>
    </submittedName>
</protein>
<dbReference type="FunFam" id="3.40.50.970:FF:000100">
    <property type="entry name" value="Putative phosphonopyruvate decarboxylase"/>
    <property type="match status" value="1"/>
</dbReference>
<comment type="caution">
    <text evidence="6">The sequence shown here is derived from an EMBL/GenBank/DDBJ whole genome shotgun (WGS) entry which is preliminary data.</text>
</comment>
<name>A0A1F7J5E0_9BACT</name>
<dbReference type="NCBIfam" id="TIGR03297">
    <property type="entry name" value="Ppyr-DeCO2ase"/>
    <property type="match status" value="1"/>
</dbReference>
<dbReference type="GO" id="GO:0032923">
    <property type="term" value="P:organic phosphonate biosynthetic process"/>
    <property type="evidence" value="ECO:0007669"/>
    <property type="project" value="InterPro"/>
</dbReference>
<dbReference type="InterPro" id="IPR011766">
    <property type="entry name" value="TPP_enzyme_TPP-bd"/>
</dbReference>
<dbReference type="PANTHER" id="PTHR42818:SF1">
    <property type="entry name" value="SULFOPYRUVATE DECARBOXYLASE"/>
    <property type="match status" value="1"/>
</dbReference>
<dbReference type="PANTHER" id="PTHR42818">
    <property type="entry name" value="SULFOPYRUVATE DECARBOXYLASE SUBUNIT ALPHA"/>
    <property type="match status" value="1"/>
</dbReference>
<dbReference type="GO" id="GO:0000287">
    <property type="term" value="F:magnesium ion binding"/>
    <property type="evidence" value="ECO:0007669"/>
    <property type="project" value="InterPro"/>
</dbReference>
<feature type="domain" description="Thiamine pyrophosphate enzyme N-terminal TPP-binding" evidence="5">
    <location>
        <begin position="6"/>
        <end position="109"/>
    </location>
</feature>
<dbReference type="GO" id="GO:0030976">
    <property type="term" value="F:thiamine pyrophosphate binding"/>
    <property type="evidence" value="ECO:0007669"/>
    <property type="project" value="InterPro"/>
</dbReference>
<dbReference type="GO" id="GO:0033980">
    <property type="term" value="F:phosphonopyruvate decarboxylase activity"/>
    <property type="evidence" value="ECO:0007669"/>
    <property type="project" value="InterPro"/>
</dbReference>
<organism evidence="6 7">
    <name type="scientific">Candidatus Roizmanbacteria bacterium RIFCSPLOWO2_01_FULL_40_42</name>
    <dbReference type="NCBI Taxonomy" id="1802066"/>
    <lineage>
        <taxon>Bacteria</taxon>
        <taxon>Candidatus Roizmaniibacteriota</taxon>
    </lineage>
</organism>
<dbReference type="Gene3D" id="3.40.50.970">
    <property type="match status" value="2"/>
</dbReference>
<keyword evidence="3" id="KW-0456">Lyase</keyword>
<keyword evidence="6" id="KW-0670">Pyruvate</keyword>
<accession>A0A1F7J5E0</accession>
<dbReference type="EMBL" id="MGAQ01000010">
    <property type="protein sequence ID" value="OGK50822.1"/>
    <property type="molecule type" value="Genomic_DNA"/>
</dbReference>
<gene>
    <name evidence="6" type="ORF">A3B50_00905</name>
</gene>
<evidence type="ECO:0000259" key="4">
    <source>
        <dbReference type="Pfam" id="PF02775"/>
    </source>
</evidence>
<dbReference type="InterPro" id="IPR012001">
    <property type="entry name" value="Thiamin_PyroP_enz_TPP-bd_dom"/>
</dbReference>
<evidence type="ECO:0000256" key="1">
    <source>
        <dbReference type="ARBA" id="ARBA00022793"/>
    </source>
</evidence>
<dbReference type="InterPro" id="IPR029061">
    <property type="entry name" value="THDP-binding"/>
</dbReference>
<feature type="domain" description="Thiamine pyrophosphate enzyme TPP-binding" evidence="4">
    <location>
        <begin position="230"/>
        <end position="345"/>
    </location>
</feature>
<proteinExistence type="predicted"/>
<evidence type="ECO:0000313" key="7">
    <source>
        <dbReference type="Proteomes" id="UP000178558"/>
    </source>
</evidence>
<evidence type="ECO:0000259" key="5">
    <source>
        <dbReference type="Pfam" id="PF02776"/>
    </source>
</evidence>